<proteinExistence type="predicted"/>
<name>A0ABD0Y1S2_9HEMI</name>
<gene>
    <name evidence="1" type="ORF">AAG570_004748</name>
</gene>
<dbReference type="Proteomes" id="UP001558652">
    <property type="component" value="Unassembled WGS sequence"/>
</dbReference>
<protein>
    <submittedName>
        <fullName evidence="1">Uncharacterized protein</fullName>
    </submittedName>
</protein>
<dbReference type="AlphaFoldDB" id="A0ABD0Y1S2"/>
<organism evidence="1 2">
    <name type="scientific">Ranatra chinensis</name>
    <dbReference type="NCBI Taxonomy" id="642074"/>
    <lineage>
        <taxon>Eukaryota</taxon>
        <taxon>Metazoa</taxon>
        <taxon>Ecdysozoa</taxon>
        <taxon>Arthropoda</taxon>
        <taxon>Hexapoda</taxon>
        <taxon>Insecta</taxon>
        <taxon>Pterygota</taxon>
        <taxon>Neoptera</taxon>
        <taxon>Paraneoptera</taxon>
        <taxon>Hemiptera</taxon>
        <taxon>Heteroptera</taxon>
        <taxon>Panheteroptera</taxon>
        <taxon>Nepomorpha</taxon>
        <taxon>Nepidae</taxon>
        <taxon>Ranatrinae</taxon>
        <taxon>Ranatra</taxon>
    </lineage>
</organism>
<evidence type="ECO:0000313" key="2">
    <source>
        <dbReference type="Proteomes" id="UP001558652"/>
    </source>
</evidence>
<keyword evidence="2" id="KW-1185">Reference proteome</keyword>
<evidence type="ECO:0000313" key="1">
    <source>
        <dbReference type="EMBL" id="KAL1117422.1"/>
    </source>
</evidence>
<sequence length="103" mass="12000">MAVSRNPFGPTNSDQETTYLDTWKREALTHPENSVDTVPSACFNQWSWHKLMHKSLIRPVVSCGRETWVLNRKSADMLDVFERKALRRILGPVNDDGRRRMRS</sequence>
<reference evidence="1 2" key="1">
    <citation type="submission" date="2024-07" db="EMBL/GenBank/DDBJ databases">
        <title>Chromosome-level genome assembly of the water stick insect Ranatra chinensis (Heteroptera: Nepidae).</title>
        <authorList>
            <person name="Liu X."/>
        </authorList>
    </citation>
    <scope>NUCLEOTIDE SEQUENCE [LARGE SCALE GENOMIC DNA]</scope>
    <source>
        <strain evidence="1">Cailab_2021Rc</strain>
        <tissue evidence="1">Muscle</tissue>
    </source>
</reference>
<comment type="caution">
    <text evidence="1">The sequence shown here is derived from an EMBL/GenBank/DDBJ whole genome shotgun (WGS) entry which is preliminary data.</text>
</comment>
<accession>A0ABD0Y1S2</accession>
<dbReference type="EMBL" id="JBFDAA010000016">
    <property type="protein sequence ID" value="KAL1117422.1"/>
    <property type="molecule type" value="Genomic_DNA"/>
</dbReference>